<evidence type="ECO:0000313" key="3">
    <source>
        <dbReference type="Proteomes" id="UP000501690"/>
    </source>
</evidence>
<reference evidence="2 3" key="1">
    <citation type="submission" date="2019-04" db="EMBL/GenBank/DDBJ databases">
        <title>An improved genome assembly and genetic linkage map for asparagus bean, Vigna unguiculata ssp. sesquipedialis.</title>
        <authorList>
            <person name="Xia Q."/>
            <person name="Zhang R."/>
            <person name="Dong Y."/>
        </authorList>
    </citation>
    <scope>NUCLEOTIDE SEQUENCE [LARGE SCALE GENOMIC DNA]</scope>
    <source>
        <tissue evidence="2">Leaf</tissue>
    </source>
</reference>
<feature type="region of interest" description="Disordered" evidence="1">
    <location>
        <begin position="53"/>
        <end position="74"/>
    </location>
</feature>
<proteinExistence type="predicted"/>
<evidence type="ECO:0000313" key="2">
    <source>
        <dbReference type="EMBL" id="QCD93552.1"/>
    </source>
</evidence>
<evidence type="ECO:0000256" key="1">
    <source>
        <dbReference type="SAM" id="MobiDB-lite"/>
    </source>
</evidence>
<dbReference type="AlphaFoldDB" id="A0A4D6LXD2"/>
<keyword evidence="3" id="KW-1185">Reference proteome</keyword>
<gene>
    <name evidence="2" type="ORF">DEO72_LG5g1627</name>
</gene>
<protein>
    <submittedName>
        <fullName evidence="2">Uncharacterized protein</fullName>
    </submittedName>
</protein>
<organism evidence="2 3">
    <name type="scientific">Vigna unguiculata</name>
    <name type="common">Cowpea</name>
    <dbReference type="NCBI Taxonomy" id="3917"/>
    <lineage>
        <taxon>Eukaryota</taxon>
        <taxon>Viridiplantae</taxon>
        <taxon>Streptophyta</taxon>
        <taxon>Embryophyta</taxon>
        <taxon>Tracheophyta</taxon>
        <taxon>Spermatophyta</taxon>
        <taxon>Magnoliopsida</taxon>
        <taxon>eudicotyledons</taxon>
        <taxon>Gunneridae</taxon>
        <taxon>Pentapetalae</taxon>
        <taxon>rosids</taxon>
        <taxon>fabids</taxon>
        <taxon>Fabales</taxon>
        <taxon>Fabaceae</taxon>
        <taxon>Papilionoideae</taxon>
        <taxon>50 kb inversion clade</taxon>
        <taxon>NPAAA clade</taxon>
        <taxon>indigoferoid/millettioid clade</taxon>
        <taxon>Phaseoleae</taxon>
        <taxon>Vigna</taxon>
    </lineage>
</organism>
<dbReference type="EMBL" id="CP039349">
    <property type="protein sequence ID" value="QCD93552.1"/>
    <property type="molecule type" value="Genomic_DNA"/>
</dbReference>
<sequence>MANIQEQRNNKTSTLLAQLLAKAGRSRLGELLSPMRELEKRNRGVVALSRLGDISSPERDGPSLKTGARHLNDSSRNTYEGFLILSLRRDPLAWTRLSDHLHSSCRLTPKYSQYDAQYMFMSF</sequence>
<name>A0A4D6LXD2_VIGUN</name>
<dbReference type="Proteomes" id="UP000501690">
    <property type="component" value="Linkage Group LG5"/>
</dbReference>
<accession>A0A4D6LXD2</accession>